<dbReference type="EMBL" id="CP011801">
    <property type="protein sequence ID" value="ALA57616.1"/>
    <property type="molecule type" value="Genomic_DNA"/>
</dbReference>
<evidence type="ECO:0000313" key="3">
    <source>
        <dbReference type="Proteomes" id="UP000069205"/>
    </source>
</evidence>
<gene>
    <name evidence="2" type="ORF">NITMOv2_1187</name>
</gene>
<dbReference type="RefSeq" id="WP_053378931.1">
    <property type="nucleotide sequence ID" value="NZ_CP011801.1"/>
</dbReference>
<feature type="chain" id="PRO_5005476658" description="DUF1570 domain-containing protein" evidence="1">
    <location>
        <begin position="27"/>
        <end position="299"/>
    </location>
</feature>
<dbReference type="OrthoDB" id="9789271at2"/>
<accession>A0A0K2G9G7</accession>
<proteinExistence type="predicted"/>
<sequence length="299" mass="34098">MASRRLRCLAIGYLGLMMVMGGAARADSDDMTSGRMWQQLLADASKLHLPTKFLEQIPPDYIRFEFEDLHTYAAEYHPGERRLVLNRALSFNAAGGTLKPLTKLTHKELDVLYHELFHAYMDYLASVQDRRNPADMLLLSFARQQQGCRYAEVKITPVVQRKGETETRYLTESESWEALNETWAVFIGWAIWTQLEVQQKSGGSMFRQAGAVEQWMRRFEEAVQNGELRGYYVPEDPDERRVAQKRFLAKESQISGGEAAALMGQALGFSEKFFETLKARPRLSSFFRREADCEGAGGS</sequence>
<feature type="signal peptide" evidence="1">
    <location>
        <begin position="1"/>
        <end position="26"/>
    </location>
</feature>
<organism evidence="2 3">
    <name type="scientific">Nitrospira moscoviensis</name>
    <dbReference type="NCBI Taxonomy" id="42253"/>
    <lineage>
        <taxon>Bacteria</taxon>
        <taxon>Pseudomonadati</taxon>
        <taxon>Nitrospirota</taxon>
        <taxon>Nitrospiria</taxon>
        <taxon>Nitrospirales</taxon>
        <taxon>Nitrospiraceae</taxon>
        <taxon>Nitrospira</taxon>
    </lineage>
</organism>
<dbReference type="PATRIC" id="fig|42253.5.peg.1172"/>
<reference evidence="2 3" key="1">
    <citation type="journal article" date="2015" name="Proc. Natl. Acad. Sci. U.S.A.">
        <title>Expanded metabolic versatility of ubiquitous nitrite-oxidizing bacteria from the genus Nitrospira.</title>
        <authorList>
            <person name="Koch H."/>
            <person name="Lucker S."/>
            <person name="Albertsen M."/>
            <person name="Kitzinger K."/>
            <person name="Herbold C."/>
            <person name="Spieck E."/>
            <person name="Nielsen P.H."/>
            <person name="Wagner M."/>
            <person name="Daims H."/>
        </authorList>
    </citation>
    <scope>NUCLEOTIDE SEQUENCE [LARGE SCALE GENOMIC DNA]</scope>
    <source>
        <strain evidence="2 3">NSP M-1</strain>
    </source>
</reference>
<dbReference type="Proteomes" id="UP000069205">
    <property type="component" value="Chromosome"/>
</dbReference>
<keyword evidence="3" id="KW-1185">Reference proteome</keyword>
<dbReference type="AlphaFoldDB" id="A0A0K2G9G7"/>
<evidence type="ECO:0000256" key="1">
    <source>
        <dbReference type="SAM" id="SignalP"/>
    </source>
</evidence>
<evidence type="ECO:0008006" key="4">
    <source>
        <dbReference type="Google" id="ProtNLM"/>
    </source>
</evidence>
<protein>
    <recommendedName>
        <fullName evidence="4">DUF1570 domain-containing protein</fullName>
    </recommendedName>
</protein>
<name>A0A0K2G9G7_NITMO</name>
<keyword evidence="1" id="KW-0732">Signal</keyword>
<dbReference type="STRING" id="42253.NITMOv2_1187"/>
<dbReference type="KEGG" id="nmv:NITMOv2_1187"/>
<evidence type="ECO:0000313" key="2">
    <source>
        <dbReference type="EMBL" id="ALA57616.1"/>
    </source>
</evidence>